<dbReference type="InterPro" id="IPR028098">
    <property type="entry name" value="Glyco_trans_4-like_N"/>
</dbReference>
<sequence>MLGWEYAPRISGGLGVACQEMAETLASNGHQVAFLLPTKSSAQVSKNIQLIDASSLTPDIDFWKQEKAYTKSIQEVELGSRLLPYIGYETFEIARTRQQVIKKLEPTEESELLEQLQLTGEYHGDLHAELLKYALLAVQVARKSQPDVIHAHDWVTFQAGVLIKELLGIPLCVHIHSTEYDRNGVHAQKQIESEEQTGMQAADHVFCVSRMVRNTLTTRYGIDASKISVIPNASSLILASEPPKRVPKTIAFAGRLTQQKSPSTFIDIARDLTSRGHDFQYLIMGDGHLRQNLEAHVSNSNFSQRVTFTGFLDRSKLLQQLGKVDLLIVPSTSEPFGLIILEALLKNVPVAAARGVGIAEFIPSLPQVERWDHYSYVRLAERLMTDPDYRKSTLAYCQKEASRLSWQTSIQQMEKVFEQLNT</sequence>
<dbReference type="Pfam" id="PF13439">
    <property type="entry name" value="Glyco_transf_4"/>
    <property type="match status" value="1"/>
</dbReference>
<accession>A0A3D9L6R0</accession>
<protein>
    <submittedName>
        <fullName evidence="3">Glycosyltransferase involved in cell wall biosynthesis</fullName>
    </submittedName>
</protein>
<dbReference type="Proteomes" id="UP000256779">
    <property type="component" value="Unassembled WGS sequence"/>
</dbReference>
<evidence type="ECO:0000313" key="4">
    <source>
        <dbReference type="Proteomes" id="UP000256779"/>
    </source>
</evidence>
<gene>
    <name evidence="3" type="ORF">C7460_10457</name>
</gene>
<evidence type="ECO:0000259" key="2">
    <source>
        <dbReference type="Pfam" id="PF13439"/>
    </source>
</evidence>
<organism evidence="3 4">
    <name type="scientific">Marinoscillum furvescens DSM 4134</name>
    <dbReference type="NCBI Taxonomy" id="1122208"/>
    <lineage>
        <taxon>Bacteria</taxon>
        <taxon>Pseudomonadati</taxon>
        <taxon>Bacteroidota</taxon>
        <taxon>Cytophagia</taxon>
        <taxon>Cytophagales</taxon>
        <taxon>Reichenbachiellaceae</taxon>
        <taxon>Marinoscillum</taxon>
    </lineage>
</organism>
<name>A0A3D9L6R0_MARFU</name>
<dbReference type="Gene3D" id="3.40.50.2000">
    <property type="entry name" value="Glycogen Phosphorylase B"/>
    <property type="match status" value="2"/>
</dbReference>
<dbReference type="SUPFAM" id="SSF53756">
    <property type="entry name" value="UDP-Glycosyltransferase/glycogen phosphorylase"/>
    <property type="match status" value="1"/>
</dbReference>
<dbReference type="GO" id="GO:0016757">
    <property type="term" value="F:glycosyltransferase activity"/>
    <property type="evidence" value="ECO:0007669"/>
    <property type="project" value="InterPro"/>
</dbReference>
<dbReference type="EMBL" id="QREG01000004">
    <property type="protein sequence ID" value="REE01038.1"/>
    <property type="molecule type" value="Genomic_DNA"/>
</dbReference>
<proteinExistence type="predicted"/>
<reference evidence="3 4" key="1">
    <citation type="submission" date="2018-07" db="EMBL/GenBank/DDBJ databases">
        <title>Genomic Encyclopedia of Type Strains, Phase IV (KMG-IV): sequencing the most valuable type-strain genomes for metagenomic binning, comparative biology and taxonomic classification.</title>
        <authorList>
            <person name="Goeker M."/>
        </authorList>
    </citation>
    <scope>NUCLEOTIDE SEQUENCE [LARGE SCALE GENOMIC DNA]</scope>
    <source>
        <strain evidence="3 4">DSM 4134</strain>
    </source>
</reference>
<dbReference type="InterPro" id="IPR001296">
    <property type="entry name" value="Glyco_trans_1"/>
</dbReference>
<dbReference type="InterPro" id="IPR050194">
    <property type="entry name" value="Glycosyltransferase_grp1"/>
</dbReference>
<evidence type="ECO:0000259" key="1">
    <source>
        <dbReference type="Pfam" id="PF00534"/>
    </source>
</evidence>
<keyword evidence="3" id="KW-0808">Transferase</keyword>
<comment type="caution">
    <text evidence="3">The sequence shown here is derived from an EMBL/GenBank/DDBJ whole genome shotgun (WGS) entry which is preliminary data.</text>
</comment>
<evidence type="ECO:0000313" key="3">
    <source>
        <dbReference type="EMBL" id="REE01038.1"/>
    </source>
</evidence>
<dbReference type="Pfam" id="PF00534">
    <property type="entry name" value="Glycos_transf_1"/>
    <property type="match status" value="1"/>
</dbReference>
<dbReference type="AlphaFoldDB" id="A0A3D9L6R0"/>
<dbReference type="PANTHER" id="PTHR45947:SF3">
    <property type="entry name" value="SULFOQUINOVOSYL TRANSFERASE SQD2"/>
    <property type="match status" value="1"/>
</dbReference>
<keyword evidence="4" id="KW-1185">Reference proteome</keyword>
<dbReference type="CDD" id="cd03801">
    <property type="entry name" value="GT4_PimA-like"/>
    <property type="match status" value="1"/>
</dbReference>
<dbReference type="PANTHER" id="PTHR45947">
    <property type="entry name" value="SULFOQUINOVOSYL TRANSFERASE SQD2"/>
    <property type="match status" value="1"/>
</dbReference>
<feature type="domain" description="Glycosyltransferase subfamily 4-like N-terminal" evidence="2">
    <location>
        <begin position="131"/>
        <end position="232"/>
    </location>
</feature>
<feature type="domain" description="Glycosyl transferase family 1" evidence="1">
    <location>
        <begin position="246"/>
        <end position="365"/>
    </location>
</feature>